<evidence type="ECO:0000256" key="6">
    <source>
        <dbReference type="ARBA" id="ARBA00022725"/>
    </source>
</evidence>
<evidence type="ECO:0000256" key="12">
    <source>
        <dbReference type="SAM" id="Phobius"/>
    </source>
</evidence>
<evidence type="ECO:0000256" key="7">
    <source>
        <dbReference type="ARBA" id="ARBA00022989"/>
    </source>
</evidence>
<dbReference type="Proteomes" id="UP000695000">
    <property type="component" value="Unplaced"/>
</dbReference>
<keyword evidence="7 12" id="KW-1133">Transmembrane helix</keyword>
<feature type="transmembrane region" description="Helical" evidence="12">
    <location>
        <begin position="502"/>
        <end position="523"/>
    </location>
</feature>
<evidence type="ECO:0000256" key="4">
    <source>
        <dbReference type="ARBA" id="ARBA00022606"/>
    </source>
</evidence>
<keyword evidence="10" id="KW-0675">Receptor</keyword>
<evidence type="ECO:0000256" key="11">
    <source>
        <dbReference type="ARBA" id="ARBA00023180"/>
    </source>
</evidence>
<protein>
    <submittedName>
        <fullName evidence="14">Sensory neuron membrane protein 1-like</fullName>
    </submittedName>
</protein>
<keyword evidence="3" id="KW-1003">Cell membrane</keyword>
<gene>
    <name evidence="14" type="primary">LOC108562038</name>
</gene>
<evidence type="ECO:0000256" key="9">
    <source>
        <dbReference type="ARBA" id="ARBA00023157"/>
    </source>
</evidence>
<evidence type="ECO:0000256" key="10">
    <source>
        <dbReference type="ARBA" id="ARBA00023170"/>
    </source>
</evidence>
<dbReference type="PRINTS" id="PR01609">
    <property type="entry name" value="CD36FAMILY"/>
</dbReference>
<name>A0ABM1MMA7_NICVS</name>
<keyword evidence="8 12" id="KW-0472">Membrane</keyword>
<evidence type="ECO:0000256" key="2">
    <source>
        <dbReference type="ARBA" id="ARBA00010532"/>
    </source>
</evidence>
<keyword evidence="11" id="KW-0325">Glycoprotein</keyword>
<sequence length="575" mass="64418">MRTETKFVKRFLKLIFPQLGTAEKGVKLIKLSVRTYKTTKRIREARMKLAYKVGIGSVGMFVFIILFGWIAFPKILSNKIKSMCTLKEGTDIREMYLKVPFPLVFKVYMFNVTNPVEVTAGAIPIVQEVGPFVYDEWKEKVHIEEDESEDTMTYTIKNTFIFNRELTKPLTGNELVTIPHPLLAALAMAVERDKPSALSLVNKALNSIYRGPTTPFLTASVQDILFDGVYILCNVSDFAGKAVCAQLKMEATDLVEVEPNIFRFSIFGPKNGTLGQRVKVKRGVKNSHDLGKVVEFEGQTELEIWGSEECNTYQGTDTTIFPPFLTKEEGLVSFAPDLCRVLAAYYVDDTKYAGLPVRRYSADFGDPSSNPEDQCYCQAPDKCLKKGVFDLYNCIKAPLIASLPHFYLSDPSYVNGVKGLNPNAKDHEITILFESMTGSPVAAKKRMQFSLPVHALAKVNVMKNLADTVIPLFWVEEGVELNSTWTKQLNDQLFKVLKITKIMKYLILVMSMGGMGAAVYLHYSRKKEVTITPVRSTETSNGETNRSNVISMLGQNKALGGHVNHAMSANEIDKY</sequence>
<feature type="transmembrane region" description="Helical" evidence="12">
    <location>
        <begin position="49"/>
        <end position="72"/>
    </location>
</feature>
<dbReference type="GeneID" id="108562038"/>
<dbReference type="InterPro" id="IPR002159">
    <property type="entry name" value="CD36_fam"/>
</dbReference>
<dbReference type="PANTHER" id="PTHR11923:SF69">
    <property type="entry name" value="SENSORY NEURON MEMBRANE PROTEIN 1"/>
    <property type="match status" value="1"/>
</dbReference>
<proteinExistence type="inferred from homology"/>
<organism evidence="13 14">
    <name type="scientific">Nicrophorus vespilloides</name>
    <name type="common">Boreal carrion beetle</name>
    <dbReference type="NCBI Taxonomy" id="110193"/>
    <lineage>
        <taxon>Eukaryota</taxon>
        <taxon>Metazoa</taxon>
        <taxon>Ecdysozoa</taxon>
        <taxon>Arthropoda</taxon>
        <taxon>Hexapoda</taxon>
        <taxon>Insecta</taxon>
        <taxon>Pterygota</taxon>
        <taxon>Neoptera</taxon>
        <taxon>Endopterygota</taxon>
        <taxon>Coleoptera</taxon>
        <taxon>Polyphaga</taxon>
        <taxon>Staphyliniformia</taxon>
        <taxon>Silphidae</taxon>
        <taxon>Nicrophorinae</taxon>
        <taxon>Nicrophorus</taxon>
    </lineage>
</organism>
<dbReference type="RefSeq" id="XP_017775707.1">
    <property type="nucleotide sequence ID" value="XM_017920218.1"/>
</dbReference>
<evidence type="ECO:0000256" key="8">
    <source>
        <dbReference type="ARBA" id="ARBA00023136"/>
    </source>
</evidence>
<evidence type="ECO:0000313" key="13">
    <source>
        <dbReference type="Proteomes" id="UP000695000"/>
    </source>
</evidence>
<dbReference type="PANTHER" id="PTHR11923">
    <property type="entry name" value="SCAVENGER RECEPTOR CLASS B TYPE-1 SR-B1"/>
    <property type="match status" value="1"/>
</dbReference>
<reference evidence="14" key="1">
    <citation type="submission" date="2025-08" db="UniProtKB">
        <authorList>
            <consortium name="RefSeq"/>
        </authorList>
    </citation>
    <scope>IDENTIFICATION</scope>
    <source>
        <tissue evidence="14">Whole Larva</tissue>
    </source>
</reference>
<keyword evidence="6" id="KW-0552">Olfaction</keyword>
<keyword evidence="9" id="KW-1015">Disulfide bond</keyword>
<keyword evidence="13" id="KW-1185">Reference proteome</keyword>
<keyword evidence="5 12" id="KW-0812">Transmembrane</keyword>
<accession>A0ABM1MMA7</accession>
<comment type="subcellular location">
    <subcellularLocation>
        <location evidence="1">Cell membrane</location>
        <topology evidence="1">Multi-pass membrane protein</topology>
    </subcellularLocation>
</comment>
<comment type="similarity">
    <text evidence="2">Belongs to the CD36 family.</text>
</comment>
<evidence type="ECO:0000313" key="14">
    <source>
        <dbReference type="RefSeq" id="XP_017775707.1"/>
    </source>
</evidence>
<evidence type="ECO:0000256" key="5">
    <source>
        <dbReference type="ARBA" id="ARBA00022692"/>
    </source>
</evidence>
<evidence type="ECO:0000256" key="1">
    <source>
        <dbReference type="ARBA" id="ARBA00004651"/>
    </source>
</evidence>
<evidence type="ECO:0000256" key="3">
    <source>
        <dbReference type="ARBA" id="ARBA00022475"/>
    </source>
</evidence>
<keyword evidence="4" id="KW-0716">Sensory transduction</keyword>
<dbReference type="Pfam" id="PF01130">
    <property type="entry name" value="CD36"/>
    <property type="match status" value="1"/>
</dbReference>